<dbReference type="EMBL" id="CP002205">
    <property type="protein sequence ID" value="ADN08086.1"/>
    <property type="molecule type" value="Genomic_DNA"/>
</dbReference>
<dbReference type="RefSeq" id="WP_013325842.1">
    <property type="nucleotide sequence ID" value="NC_014506.1"/>
</dbReference>
<dbReference type="AlphaFoldDB" id="E0UP53"/>
<dbReference type="HOGENOM" id="CLU_1884735_0_0_7"/>
<keyword evidence="2" id="KW-1185">Reference proteome</keyword>
<gene>
    <name evidence="1" type="ordered locus">Saut_0037</name>
</gene>
<organism evidence="1 2">
    <name type="scientific">Sulfurimonas autotrophica (strain ATCC BAA-671 / DSM 16294 / JCM 11897 / OK10)</name>
    <dbReference type="NCBI Taxonomy" id="563040"/>
    <lineage>
        <taxon>Bacteria</taxon>
        <taxon>Pseudomonadati</taxon>
        <taxon>Campylobacterota</taxon>
        <taxon>Epsilonproteobacteria</taxon>
        <taxon>Campylobacterales</taxon>
        <taxon>Sulfurimonadaceae</taxon>
        <taxon>Sulfurimonas</taxon>
    </lineage>
</organism>
<dbReference type="STRING" id="563040.Saut_0037"/>
<proteinExistence type="predicted"/>
<accession>E0UP53</accession>
<sequence>MKILLLAFFTYTLIFAQTPFVLTKFKSAYPLVEIHTDKVPPEYKVKITKILKSYTDELGINTKEYSQRAMAIVIDRVAVGKKLVLRTKLLVGEDVKRLDDGEEVFALTYVKCDISEIENMDEDIIDTVEYLLHGG</sequence>
<evidence type="ECO:0000313" key="1">
    <source>
        <dbReference type="EMBL" id="ADN08086.1"/>
    </source>
</evidence>
<name>E0UP53_SULAO</name>
<evidence type="ECO:0000313" key="2">
    <source>
        <dbReference type="Proteomes" id="UP000007803"/>
    </source>
</evidence>
<protein>
    <submittedName>
        <fullName evidence="1">Uncharacterized protein</fullName>
    </submittedName>
</protein>
<dbReference type="KEGG" id="sua:Saut_0037"/>
<dbReference type="Proteomes" id="UP000007803">
    <property type="component" value="Chromosome"/>
</dbReference>
<reference evidence="2" key="1">
    <citation type="journal article" date="2010" name="Stand. Genomic Sci.">
        <title>Complete genome sequence of Sulfurimonas autotrophica type strain (OK10).</title>
        <authorList>
            <person name="Sikorski J."/>
            <person name="Munk C."/>
            <person name="Lapidus A."/>
            <person name="Djao O."/>
            <person name="Lucas S."/>
            <person name="Glavina Del Rio T."/>
            <person name="Nolan M."/>
            <person name="Tice H."/>
            <person name="Han C."/>
            <person name="Cheng J."/>
            <person name="Tapia R."/>
            <person name="Goodwin L."/>
            <person name="Pitluck S."/>
            <person name="Liolios K."/>
            <person name="Ivanova N."/>
            <person name="Mavromatis K."/>
            <person name="Mikhailova N."/>
            <person name="Pati A."/>
            <person name="Sims D."/>
            <person name="Meincke L."/>
            <person name="Brettin T."/>
            <person name="Detter J."/>
            <person name="Chen A."/>
            <person name="Palaniappan K."/>
            <person name="Land M."/>
            <person name="Hauser L."/>
            <person name="Chang Y."/>
            <person name="Jeffries C."/>
            <person name="Rohde M."/>
            <person name="Lang E."/>
            <person name="Spring S."/>
            <person name="Goker M."/>
            <person name="Woyke T."/>
            <person name="Bristow J."/>
            <person name="Eisen J."/>
            <person name="Markowitz V."/>
            <person name="Hugenholtz P."/>
            <person name="Kyrpides N."/>
            <person name="Klenk H."/>
        </authorList>
    </citation>
    <scope>NUCLEOTIDE SEQUENCE [LARGE SCALE GENOMIC DNA]</scope>
    <source>
        <strain evidence="2">ATCC BAA-671 / DSM 16294 / JCM 11897 / OK10</strain>
    </source>
</reference>